<dbReference type="InterPro" id="IPR016161">
    <property type="entry name" value="Ald_DH/histidinol_DH"/>
</dbReference>
<name>A0A1E7L528_9ACTN</name>
<dbReference type="EMBL" id="LJGW01000235">
    <property type="protein sequence ID" value="OEV11284.1"/>
    <property type="molecule type" value="Genomic_DNA"/>
</dbReference>
<dbReference type="Pfam" id="PF00171">
    <property type="entry name" value="Aldedh"/>
    <property type="match status" value="1"/>
</dbReference>
<dbReference type="Gene3D" id="3.40.605.10">
    <property type="entry name" value="Aldehyde Dehydrogenase, Chain A, domain 1"/>
    <property type="match status" value="1"/>
</dbReference>
<dbReference type="PANTHER" id="PTHR43353:SF5">
    <property type="entry name" value="SUCCINATE-SEMIALDEHYDE DEHYDROGENASE, MITOCHONDRIAL"/>
    <property type="match status" value="1"/>
</dbReference>
<evidence type="ECO:0000256" key="2">
    <source>
        <dbReference type="ARBA" id="ARBA00023002"/>
    </source>
</evidence>
<comment type="similarity">
    <text evidence="1">Belongs to the aldehyde dehydrogenase family.</text>
</comment>
<keyword evidence="5" id="KW-1185">Reference proteome</keyword>
<dbReference type="PANTHER" id="PTHR43353">
    <property type="entry name" value="SUCCINATE-SEMIALDEHYDE DEHYDROGENASE, MITOCHONDRIAL"/>
    <property type="match status" value="1"/>
</dbReference>
<dbReference type="InterPro" id="IPR016163">
    <property type="entry name" value="Ald_DH_C"/>
</dbReference>
<sequence>MSTSEATLLVAGDWRHAERRYEIRSPATGETVGVADDAGTDDASAAVDAAAEAAEGWSALAPERRSAILRAAATAIRTDSDELALLLCRESGKPLGEARGELLSGAAAVEWAAEEGRRTDGRLVSLGGGRRGMVLKQPVGITVAVSPWNFPASMFLRKVALALAAGCTAVAKPAEQTPLIARALVERFATAGCPEGVLNLLTTARPDSLVRTLLADPRVAKLSFTGSTEVGLTLLRRGDGLLKRVALELGGHAPAIVLEDADVEAAVAGVLASKFRNCGQSCIATNRLYVHDSLHDRFCAALLDAVAGLRVGPGTEDGVEVGPLIDEPALRKVEAQVADALGHGARALTGGTRLTDGALGRGWFYAPTVLTGVAESALLAREEIFGPVLPVFSFTDEQDVLARANATDYGLAAYLYGTDAARMWRMAERLRFGVIGVNDPFPLAPELPFGGMKNSGLGREGGLEGIEGFLETKAVALHV</sequence>
<dbReference type="InterPro" id="IPR015590">
    <property type="entry name" value="Aldehyde_DH_dom"/>
</dbReference>
<gene>
    <name evidence="4" type="ORF">AN218_13665</name>
</gene>
<dbReference type="Proteomes" id="UP000176005">
    <property type="component" value="Unassembled WGS sequence"/>
</dbReference>
<dbReference type="Gene3D" id="3.40.309.10">
    <property type="entry name" value="Aldehyde Dehydrogenase, Chain A, domain 2"/>
    <property type="match status" value="1"/>
</dbReference>
<keyword evidence="2" id="KW-0560">Oxidoreductase</keyword>
<dbReference type="PATRIC" id="fig|518642.10.peg.3125"/>
<dbReference type="FunFam" id="3.40.605.10:FF:000007">
    <property type="entry name" value="NAD/NADP-dependent betaine aldehyde dehydrogenase"/>
    <property type="match status" value="1"/>
</dbReference>
<evidence type="ECO:0000259" key="3">
    <source>
        <dbReference type="Pfam" id="PF00171"/>
    </source>
</evidence>
<dbReference type="FunFam" id="3.40.309.10:FF:000004">
    <property type="entry name" value="Succinate-semialdehyde dehydrogenase I"/>
    <property type="match status" value="1"/>
</dbReference>
<dbReference type="AlphaFoldDB" id="A0A1E7L528"/>
<comment type="caution">
    <text evidence="4">The sequence shown here is derived from an EMBL/GenBank/DDBJ whole genome shotgun (WGS) entry which is preliminary data.</text>
</comment>
<dbReference type="InterPro" id="IPR016160">
    <property type="entry name" value="Ald_DH_CS_CYS"/>
</dbReference>
<accession>A0A1E7L528</accession>
<dbReference type="InterPro" id="IPR016162">
    <property type="entry name" value="Ald_DH_N"/>
</dbReference>
<dbReference type="SUPFAM" id="SSF53720">
    <property type="entry name" value="ALDH-like"/>
    <property type="match status" value="1"/>
</dbReference>
<dbReference type="InterPro" id="IPR050740">
    <property type="entry name" value="Aldehyde_DH_Superfamily"/>
</dbReference>
<feature type="domain" description="Aldehyde dehydrogenase" evidence="3">
    <location>
        <begin position="15"/>
        <end position="475"/>
    </location>
</feature>
<evidence type="ECO:0000256" key="1">
    <source>
        <dbReference type="ARBA" id="ARBA00009986"/>
    </source>
</evidence>
<dbReference type="GO" id="GO:0016620">
    <property type="term" value="F:oxidoreductase activity, acting on the aldehyde or oxo group of donors, NAD or NADP as acceptor"/>
    <property type="evidence" value="ECO:0007669"/>
    <property type="project" value="InterPro"/>
</dbReference>
<protein>
    <submittedName>
        <fullName evidence="4">Succinate-semialdehyde dehydrogenase</fullName>
    </submittedName>
</protein>
<proteinExistence type="inferred from homology"/>
<reference evidence="4 5" key="1">
    <citation type="journal article" date="2016" name="Front. Microbiol.">
        <title>Comparative Genomics Analysis of Streptomyces Species Reveals Their Adaptation to the Marine Environment and Their Diversity at the Genomic Level.</title>
        <authorList>
            <person name="Tian X."/>
            <person name="Zhang Z."/>
            <person name="Yang T."/>
            <person name="Chen M."/>
            <person name="Li J."/>
            <person name="Chen F."/>
            <person name="Yang J."/>
            <person name="Li W."/>
            <person name="Zhang B."/>
            <person name="Zhang Z."/>
            <person name="Wu J."/>
            <person name="Zhang C."/>
            <person name="Long L."/>
            <person name="Xiao J."/>
        </authorList>
    </citation>
    <scope>NUCLEOTIDE SEQUENCE [LARGE SCALE GENOMIC DNA]</scope>
    <source>
        <strain evidence="4 5">SCSIO 10429</strain>
    </source>
</reference>
<evidence type="ECO:0000313" key="4">
    <source>
        <dbReference type="EMBL" id="OEV11284.1"/>
    </source>
</evidence>
<evidence type="ECO:0000313" key="5">
    <source>
        <dbReference type="Proteomes" id="UP000176005"/>
    </source>
</evidence>
<dbReference type="CDD" id="cd07103">
    <property type="entry name" value="ALDH_F5_SSADH_GabD"/>
    <property type="match status" value="1"/>
</dbReference>
<dbReference type="PROSITE" id="PS00070">
    <property type="entry name" value="ALDEHYDE_DEHYDR_CYS"/>
    <property type="match status" value="1"/>
</dbReference>
<organism evidence="4 5">
    <name type="scientific">Streptomyces nanshensis</name>
    <dbReference type="NCBI Taxonomy" id="518642"/>
    <lineage>
        <taxon>Bacteria</taxon>
        <taxon>Bacillati</taxon>
        <taxon>Actinomycetota</taxon>
        <taxon>Actinomycetes</taxon>
        <taxon>Kitasatosporales</taxon>
        <taxon>Streptomycetaceae</taxon>
        <taxon>Streptomyces</taxon>
    </lineage>
</organism>